<protein>
    <submittedName>
        <fullName evidence="1">Uncharacterized protein</fullName>
    </submittedName>
</protein>
<keyword evidence="2" id="KW-1185">Reference proteome</keyword>
<dbReference type="Proteomes" id="UP000007093">
    <property type="component" value="Chromosome"/>
</dbReference>
<dbReference type="KEGG" id="ain:Acin_1839"/>
<dbReference type="STRING" id="568816.Acin_1839"/>
<dbReference type="EMBL" id="CP003058">
    <property type="protein sequence ID" value="AEQ23050.1"/>
    <property type="molecule type" value="Genomic_DNA"/>
</dbReference>
<gene>
    <name evidence="1" type="ordered locus">Acin_1839</name>
</gene>
<dbReference type="PATRIC" id="fig|568816.4.peg.1786"/>
<name>G4Q3Y4_ACIIR</name>
<dbReference type="HOGENOM" id="CLU_2010303_0_0_9"/>
<dbReference type="InParanoid" id="G4Q3Y4"/>
<reference evidence="1 2" key="1">
    <citation type="journal article" date="2011" name="J. Bacteriol.">
        <title>Complete genome sequence of Acidaminococcus intestini RYC-MR95, a Gram-negative bacterium from the phylum Firmicutes.</title>
        <authorList>
            <person name="D'Auria G."/>
            <person name="Galan J.C."/>
            <person name="Rodriguez-Alcayna M."/>
            <person name="Moya A."/>
            <person name="Baquero F."/>
            <person name="Latorre A."/>
        </authorList>
    </citation>
    <scope>NUCLEOTIDE SEQUENCE [LARGE SCALE GENOMIC DNA]</scope>
    <source>
        <strain evidence="1 2">RyC-MR95</strain>
    </source>
</reference>
<dbReference type="AlphaFoldDB" id="G4Q3Y4"/>
<sequence>MSALSRGGRKAFLVWAEDQNADDRFGEYYEVHGIKRPWGHLTETQKLKQALTEALEEMTEVRIRDVAHSIGIGHIGSNDVRVMAENLLRSHPDYRFVIMSDHKGQITSAFENGVLTCCEYEEG</sequence>
<evidence type="ECO:0000313" key="1">
    <source>
        <dbReference type="EMBL" id="AEQ23050.1"/>
    </source>
</evidence>
<proteinExistence type="predicted"/>
<evidence type="ECO:0000313" key="2">
    <source>
        <dbReference type="Proteomes" id="UP000007093"/>
    </source>
</evidence>
<organism evidence="1 2">
    <name type="scientific">Acidaminococcus intestini (strain RyC-MR95)</name>
    <dbReference type="NCBI Taxonomy" id="568816"/>
    <lineage>
        <taxon>Bacteria</taxon>
        <taxon>Bacillati</taxon>
        <taxon>Bacillota</taxon>
        <taxon>Negativicutes</taxon>
        <taxon>Acidaminococcales</taxon>
        <taxon>Acidaminococcaceae</taxon>
        <taxon>Acidaminococcus</taxon>
    </lineage>
</organism>
<accession>G4Q3Y4</accession>